<reference evidence="2 3" key="1">
    <citation type="submission" date="2020-04" db="EMBL/GenBank/DDBJ databases">
        <title>Flammeovirga sp. SR4, a novel species isolated from seawater.</title>
        <authorList>
            <person name="Wang X."/>
        </authorList>
    </citation>
    <scope>NUCLEOTIDE SEQUENCE [LARGE SCALE GENOMIC DNA]</scope>
    <source>
        <strain evidence="2 3">ATCC 23126</strain>
    </source>
</reference>
<evidence type="ECO:0000256" key="1">
    <source>
        <dbReference type="SAM" id="MobiDB-lite"/>
    </source>
</evidence>
<sequence>MLEVLQDKSHEDYENYEGWTDEDFDPEHFSVEEVNERLRESII</sequence>
<accession>A0A7X9S1N5</accession>
<feature type="compositionally biased region" description="Basic and acidic residues" evidence="1">
    <location>
        <begin position="1"/>
        <end position="13"/>
    </location>
</feature>
<evidence type="ECO:0000313" key="2">
    <source>
        <dbReference type="EMBL" id="NME72740.1"/>
    </source>
</evidence>
<feature type="non-terminal residue" evidence="2">
    <location>
        <position position="1"/>
    </location>
</feature>
<dbReference type="SUPFAM" id="SSF159941">
    <property type="entry name" value="MM3350-like"/>
    <property type="match status" value="1"/>
</dbReference>
<proteinExistence type="predicted"/>
<comment type="caution">
    <text evidence="2">The sequence shown here is derived from an EMBL/GenBank/DDBJ whole genome shotgun (WGS) entry which is preliminary data.</text>
</comment>
<dbReference type="InterPro" id="IPR024047">
    <property type="entry name" value="MM3350-like_sf"/>
</dbReference>
<keyword evidence="3" id="KW-1185">Reference proteome</keyword>
<protein>
    <submittedName>
        <fullName evidence="2">Plasmid pRiA4b ORF-3 family protein</fullName>
    </submittedName>
</protein>
<dbReference type="EMBL" id="JABANE010000202">
    <property type="protein sequence ID" value="NME72740.1"/>
    <property type="molecule type" value="Genomic_DNA"/>
</dbReference>
<name>A0A7X9S1N5_9BACT</name>
<feature type="region of interest" description="Disordered" evidence="1">
    <location>
        <begin position="1"/>
        <end position="24"/>
    </location>
</feature>
<organism evidence="2 3">
    <name type="scientific">Flammeovirga aprica JL-4</name>
    <dbReference type="NCBI Taxonomy" id="694437"/>
    <lineage>
        <taxon>Bacteria</taxon>
        <taxon>Pseudomonadati</taxon>
        <taxon>Bacteroidota</taxon>
        <taxon>Cytophagia</taxon>
        <taxon>Cytophagales</taxon>
        <taxon>Flammeovirgaceae</taxon>
        <taxon>Flammeovirga</taxon>
    </lineage>
</organism>
<dbReference type="AlphaFoldDB" id="A0A7X9S1N5"/>
<evidence type="ECO:0000313" key="3">
    <source>
        <dbReference type="Proteomes" id="UP000576082"/>
    </source>
</evidence>
<gene>
    <name evidence="2" type="ORF">HHU12_32580</name>
</gene>
<dbReference type="Gene3D" id="3.10.290.30">
    <property type="entry name" value="MM3350-like"/>
    <property type="match status" value="1"/>
</dbReference>
<dbReference type="Proteomes" id="UP000576082">
    <property type="component" value="Unassembled WGS sequence"/>
</dbReference>